<keyword evidence="10" id="KW-1185">Reference proteome</keyword>
<comment type="similarity">
    <text evidence="1 6">Belongs to the universal ribosomal protein uL23 family.</text>
</comment>
<evidence type="ECO:0000256" key="3">
    <source>
        <dbReference type="ARBA" id="ARBA00022884"/>
    </source>
</evidence>
<dbReference type="GO" id="GO:1990904">
    <property type="term" value="C:ribonucleoprotein complex"/>
    <property type="evidence" value="ECO:0007669"/>
    <property type="project" value="UniProtKB-KW"/>
</dbReference>
<dbReference type="OrthoDB" id="1267328at2759"/>
<gene>
    <name evidence="9" type="ORF">NTEN_LOCUS9830</name>
</gene>
<evidence type="ECO:0000256" key="7">
    <source>
        <dbReference type="SAM" id="MobiDB-lite"/>
    </source>
</evidence>
<dbReference type="InterPro" id="IPR019985">
    <property type="entry name" value="Ribosomal_uL23"/>
</dbReference>
<protein>
    <recommendedName>
        <fullName evidence="8">Large ribosomal subunit protein uL23 N-terminal domain-containing protein</fullName>
    </recommendedName>
</protein>
<dbReference type="GO" id="GO:0005840">
    <property type="term" value="C:ribosome"/>
    <property type="evidence" value="ECO:0007669"/>
    <property type="project" value="UniProtKB-KW"/>
</dbReference>
<dbReference type="EMBL" id="CADCXU010014874">
    <property type="protein sequence ID" value="CAB0004353.1"/>
    <property type="molecule type" value="Genomic_DNA"/>
</dbReference>
<reference evidence="9 10" key="1">
    <citation type="submission" date="2020-02" db="EMBL/GenBank/DDBJ databases">
        <authorList>
            <person name="Ferguson B K."/>
        </authorList>
    </citation>
    <scope>NUCLEOTIDE SEQUENCE [LARGE SCALE GENOMIC DNA]</scope>
</reference>
<feature type="compositionally biased region" description="Low complexity" evidence="7">
    <location>
        <begin position="20"/>
        <end position="108"/>
    </location>
</feature>
<evidence type="ECO:0000256" key="1">
    <source>
        <dbReference type="ARBA" id="ARBA00006700"/>
    </source>
</evidence>
<keyword evidence="4 6" id="KW-0689">Ribosomal protein</keyword>
<keyword evidence="2" id="KW-0699">rRNA-binding</keyword>
<keyword evidence="5 6" id="KW-0687">Ribonucleoprotein</keyword>
<dbReference type="GO" id="GO:0019843">
    <property type="term" value="F:rRNA binding"/>
    <property type="evidence" value="ECO:0007669"/>
    <property type="project" value="UniProtKB-KW"/>
</dbReference>
<dbReference type="Pfam" id="PF00276">
    <property type="entry name" value="Ribosomal_L23"/>
    <property type="match status" value="1"/>
</dbReference>
<proteinExistence type="inferred from homology"/>
<dbReference type="NCBIfam" id="TIGR03636">
    <property type="entry name" value="uL23_arch"/>
    <property type="match status" value="1"/>
</dbReference>
<evidence type="ECO:0000313" key="9">
    <source>
        <dbReference type="EMBL" id="CAB0004353.1"/>
    </source>
</evidence>
<dbReference type="SUPFAM" id="SSF54189">
    <property type="entry name" value="Ribosomal proteins S24e, L23 and L15e"/>
    <property type="match status" value="1"/>
</dbReference>
<dbReference type="PANTHER" id="PTHR11620">
    <property type="entry name" value="60S RIBOSOMAL PROTEIN L23A"/>
    <property type="match status" value="1"/>
</dbReference>
<evidence type="ECO:0000256" key="6">
    <source>
        <dbReference type="RuleBase" id="RU003934"/>
    </source>
</evidence>
<dbReference type="GO" id="GO:0006412">
    <property type="term" value="P:translation"/>
    <property type="evidence" value="ECO:0007669"/>
    <property type="project" value="InterPro"/>
</dbReference>
<dbReference type="InterPro" id="IPR001014">
    <property type="entry name" value="Ribosomal_uL23_CS"/>
</dbReference>
<dbReference type="InterPro" id="IPR012678">
    <property type="entry name" value="Ribosomal_uL23/eL15/eS24_sf"/>
</dbReference>
<dbReference type="Pfam" id="PF03939">
    <property type="entry name" value="Ribosomal_L23eN"/>
    <property type="match status" value="1"/>
</dbReference>
<dbReference type="NCBIfam" id="NF011118">
    <property type="entry name" value="PRK14548.1"/>
    <property type="match status" value="1"/>
</dbReference>
<feature type="region of interest" description="Disordered" evidence="7">
    <location>
        <begin position="1"/>
        <end position="119"/>
    </location>
</feature>
<evidence type="ECO:0000259" key="8">
    <source>
        <dbReference type="Pfam" id="PF03939"/>
    </source>
</evidence>
<feature type="compositionally biased region" description="Basic and acidic residues" evidence="7">
    <location>
        <begin position="1"/>
        <end position="19"/>
    </location>
</feature>
<dbReference type="FunFam" id="3.30.70.330:FF:000035">
    <property type="entry name" value="60S ribosomal protein L23a"/>
    <property type="match status" value="1"/>
</dbReference>
<evidence type="ECO:0000256" key="2">
    <source>
        <dbReference type="ARBA" id="ARBA00022730"/>
    </source>
</evidence>
<name>A0A6H5GLS6_9HEMI</name>
<dbReference type="Gene3D" id="3.30.70.330">
    <property type="match status" value="1"/>
</dbReference>
<evidence type="ECO:0000313" key="10">
    <source>
        <dbReference type="Proteomes" id="UP000479000"/>
    </source>
</evidence>
<dbReference type="InterPro" id="IPR013025">
    <property type="entry name" value="Ribosomal_uL23-like"/>
</dbReference>
<dbReference type="HAMAP" id="MF_01369_A">
    <property type="entry name" value="Ribosomal_uL23_A"/>
    <property type="match status" value="1"/>
</dbReference>
<feature type="domain" description="Large ribosomal subunit protein uL23 N-terminal" evidence="8">
    <location>
        <begin position="111"/>
        <end position="155"/>
    </location>
</feature>
<dbReference type="AlphaFoldDB" id="A0A6H5GLS6"/>
<sequence length="245" mass="25729">MPFLAKAEKKPEKKPEKKASAGAAAAPAAAASSSAPAPKASAPKSSKTPAPAPEAAAKVAAAAKAAASKPSTASKGSAQKASAKPAAAKTSAKPAAKAAAGAAPAAKKSGPKTEKKVIKGAFGTRTRKIRTSVHFRRPKTFQPPRNPKYPRKSVPTRNRMDAYNIIKFPLTTEAAMKKIEDNNTLVFIVHLQANKHHIKTAVKKLYDIDVAKVNTLVRPDGKKKAYVRLARDYDALDVANKIGII</sequence>
<evidence type="ECO:0000256" key="4">
    <source>
        <dbReference type="ARBA" id="ARBA00022980"/>
    </source>
</evidence>
<dbReference type="InterPro" id="IPR012677">
    <property type="entry name" value="Nucleotide-bd_a/b_plait_sf"/>
</dbReference>
<dbReference type="Proteomes" id="UP000479000">
    <property type="component" value="Unassembled WGS sequence"/>
</dbReference>
<accession>A0A6H5GLS6</accession>
<evidence type="ECO:0000256" key="5">
    <source>
        <dbReference type="ARBA" id="ARBA00023274"/>
    </source>
</evidence>
<keyword evidence="3" id="KW-0694">RNA-binding</keyword>
<dbReference type="GO" id="GO:0003735">
    <property type="term" value="F:structural constituent of ribosome"/>
    <property type="evidence" value="ECO:0007669"/>
    <property type="project" value="InterPro"/>
</dbReference>
<dbReference type="PROSITE" id="PS00050">
    <property type="entry name" value="RIBOSOMAL_L23"/>
    <property type="match status" value="1"/>
</dbReference>
<organism evidence="9 10">
    <name type="scientific">Nesidiocoris tenuis</name>
    <dbReference type="NCBI Taxonomy" id="355587"/>
    <lineage>
        <taxon>Eukaryota</taxon>
        <taxon>Metazoa</taxon>
        <taxon>Ecdysozoa</taxon>
        <taxon>Arthropoda</taxon>
        <taxon>Hexapoda</taxon>
        <taxon>Insecta</taxon>
        <taxon>Pterygota</taxon>
        <taxon>Neoptera</taxon>
        <taxon>Paraneoptera</taxon>
        <taxon>Hemiptera</taxon>
        <taxon>Heteroptera</taxon>
        <taxon>Panheteroptera</taxon>
        <taxon>Cimicomorpha</taxon>
        <taxon>Miridae</taxon>
        <taxon>Dicyphina</taxon>
        <taxon>Nesidiocoris</taxon>
    </lineage>
</organism>
<dbReference type="InterPro" id="IPR005633">
    <property type="entry name" value="Ribosomal_uL23_N"/>
</dbReference>